<accession>A0A8J2JKI3</accession>
<dbReference type="InterPro" id="IPR001849">
    <property type="entry name" value="PH_domain"/>
</dbReference>
<evidence type="ECO:0000313" key="5">
    <source>
        <dbReference type="EMBL" id="CAG7715934.1"/>
    </source>
</evidence>
<evidence type="ECO:0000313" key="6">
    <source>
        <dbReference type="Proteomes" id="UP000708208"/>
    </source>
</evidence>
<keyword evidence="1" id="KW-0378">Hydrolase</keyword>
<gene>
    <name evidence="5" type="ORF">AFUS01_LOCUS5469</name>
</gene>
<protein>
    <recommendedName>
        <fullName evidence="7">Phosphatidylinositol-3,4-bisphosphate 4-phosphatase</fullName>
    </recommendedName>
</protein>
<reference evidence="5" key="1">
    <citation type="submission" date="2021-06" db="EMBL/GenBank/DDBJ databases">
        <authorList>
            <person name="Hodson N. C."/>
            <person name="Mongue J. A."/>
            <person name="Jaron S. K."/>
        </authorList>
    </citation>
    <scope>NUCLEOTIDE SEQUENCE</scope>
</reference>
<evidence type="ECO:0000259" key="3">
    <source>
        <dbReference type="PROSITE" id="PS50003"/>
    </source>
</evidence>
<keyword evidence="6" id="KW-1185">Reference proteome</keyword>
<dbReference type="InterPro" id="IPR039034">
    <property type="entry name" value="INPP4"/>
</dbReference>
<keyword evidence="2" id="KW-0443">Lipid metabolism</keyword>
<dbReference type="Pfam" id="PF00169">
    <property type="entry name" value="PH"/>
    <property type="match status" value="1"/>
</dbReference>
<dbReference type="PANTHER" id="PTHR12187">
    <property type="entry name" value="AGAP000124-PA"/>
    <property type="match status" value="1"/>
</dbReference>
<organism evidence="5 6">
    <name type="scientific">Allacma fusca</name>
    <dbReference type="NCBI Taxonomy" id="39272"/>
    <lineage>
        <taxon>Eukaryota</taxon>
        <taxon>Metazoa</taxon>
        <taxon>Ecdysozoa</taxon>
        <taxon>Arthropoda</taxon>
        <taxon>Hexapoda</taxon>
        <taxon>Collembola</taxon>
        <taxon>Symphypleona</taxon>
        <taxon>Sminthuridae</taxon>
        <taxon>Allacma</taxon>
    </lineage>
</organism>
<feature type="domain" description="PH" evidence="3">
    <location>
        <begin position="16"/>
        <end position="121"/>
    </location>
</feature>
<dbReference type="OrthoDB" id="159395at2759"/>
<dbReference type="Proteomes" id="UP000708208">
    <property type="component" value="Unassembled WGS sequence"/>
</dbReference>
<dbReference type="PROSITE" id="PS50003">
    <property type="entry name" value="PH_DOMAIN"/>
    <property type="match status" value="1"/>
</dbReference>
<dbReference type="PANTHER" id="PTHR12187:SF11">
    <property type="entry name" value="PHOSPHATIDYLINOSITOL-3,4-BISPHOSPHATE 4-PHOSPHATASE"/>
    <property type="match status" value="1"/>
</dbReference>
<dbReference type="AlphaFoldDB" id="A0A8J2JKI3"/>
<dbReference type="GO" id="GO:0016316">
    <property type="term" value="F:phosphatidylinositol-3,4-bisphosphate 4-phosphatase activity"/>
    <property type="evidence" value="ECO:0007669"/>
    <property type="project" value="InterPro"/>
</dbReference>
<evidence type="ECO:0008006" key="7">
    <source>
        <dbReference type="Google" id="ProtNLM"/>
    </source>
</evidence>
<evidence type="ECO:0000256" key="1">
    <source>
        <dbReference type="ARBA" id="ARBA00022801"/>
    </source>
</evidence>
<sequence length="1189" mass="135158">MKNVSSKCVSTLNLGNKDSKGKVRSRRDSFSCVGPNAEAFTERWFRLCGNLLFYLKTTDHWSEPVGVIVLENFTIRIDSKTSNYQSYHFVVGFESGGYHSFGALSESERTSWMDALQSASFSSIRSKLDSLKLQIQSRMGRPQSSPSSLGPTDLPVHSNSPKACGYVKDVSESPLCEISLACDNLLCDSHGRAPNAKLVVHVRNSQNSVWLKYASTEVVEKSSNPVFLTTVSFRASDGLSETSQARFTVYEVRERTTQTQTVVGQLTVELSSLKAIDRIRLPISSSSSQAGSTPNQYAGFLSIVVWNLEREERCSTESTPCRTNPYESDSLLFSHRRTQSLPPRLGCKLKIPLQNNFGLLFSHPFMQTYRFHSGLGGDIFVHEIMAESKFSFLFPQQLLSVWIAEEKELLQEMIGLGELREPWHSRQVQILERHLWLINVYTQARQNLFHHKGADFKQSSTKADPTYEFVPLNLHLQRIWAQNESLHKSGFHDTITVGAFTAYSQRYENGGLVKLLQSWKHFGEKGSKGQASWYATNKVNMTYDSVQGIKRLRREIVERMQIIMKLAKERKTQGMHKFVEDIYHRCRLLLSICDQSLIEEAFEFLEHQKLTLPTSTSLDFDTIEEHYRQVDEGIDTPNSPIRSVVEMFKKRTEAGSVKDEDRTPDSGLGIEDIVKSFLDSPSSNYYRPSEEPEPWDLTQLNIEASVISLNSKVKVLCGVGANIQSNFLRPSNSVQRYHSVHSHTNNASSPKVETRRTQVAQWRKSMREETSQEKEKAISLAPLSLPVPIISSVYPHQNGFDRQHTNPTNNNMMITELSHTSDWSEELRASVKKLRMAMDGLLKTSRLAHSIFRLQENNEKAQLGYIVKYRRDVCFSHALTSLVAGLMSRLWCRKPDPTFLYVVTRLGPLISFHSFLTYHSHEAEMFSDMIVAIEDLKTVEFVMVLYDGKIHGQQGGNSEDSSMNCPMPKVHGSRSTLKVLLPVPESIFSMLPADSSRSTSFVITPVFFNIGINEQATLAERFGNLEPQDKSNLDNFARLNEYFRRYKKLTLPVKFTSKRNQAVEPNIDSLLDRMHQEILSKKKKNVEIIHLSSQITRLMMGLRFTSCKSGKDRTSMAVTLEQCQILSQEYDLAEHEYQLALDAFRSEGCRRENTLKNIGQRKYAFNSLQAFALPKLYRPSPGTFGNVQS</sequence>
<dbReference type="EMBL" id="CAJVCH010034896">
    <property type="protein sequence ID" value="CAG7715934.1"/>
    <property type="molecule type" value="Genomic_DNA"/>
</dbReference>
<evidence type="ECO:0000256" key="2">
    <source>
        <dbReference type="ARBA" id="ARBA00023098"/>
    </source>
</evidence>
<dbReference type="PROSITE" id="PS50004">
    <property type="entry name" value="C2"/>
    <property type="match status" value="1"/>
</dbReference>
<feature type="domain" description="C2" evidence="4">
    <location>
        <begin position="156"/>
        <end position="283"/>
    </location>
</feature>
<name>A0A8J2JKI3_9HEXA</name>
<evidence type="ECO:0000259" key="4">
    <source>
        <dbReference type="PROSITE" id="PS50004"/>
    </source>
</evidence>
<comment type="caution">
    <text evidence="5">The sequence shown here is derived from an EMBL/GenBank/DDBJ whole genome shotgun (WGS) entry which is preliminary data.</text>
</comment>
<proteinExistence type="predicted"/>
<dbReference type="GO" id="GO:0005737">
    <property type="term" value="C:cytoplasm"/>
    <property type="evidence" value="ECO:0007669"/>
    <property type="project" value="TreeGrafter"/>
</dbReference>
<dbReference type="SMART" id="SM00233">
    <property type="entry name" value="PH"/>
    <property type="match status" value="1"/>
</dbReference>
<dbReference type="InterPro" id="IPR000008">
    <property type="entry name" value="C2_dom"/>
</dbReference>